<dbReference type="InterPro" id="IPR045072">
    <property type="entry name" value="MKRN-like"/>
</dbReference>
<keyword evidence="2 5" id="KW-0479">Metal-binding</keyword>
<dbReference type="GO" id="GO:0000209">
    <property type="term" value="P:protein polyubiquitination"/>
    <property type="evidence" value="ECO:0007669"/>
    <property type="project" value="InterPro"/>
</dbReference>
<evidence type="ECO:0000256" key="1">
    <source>
        <dbReference type="ARBA" id="ARBA00022679"/>
    </source>
</evidence>
<evidence type="ECO:0000256" key="4">
    <source>
        <dbReference type="ARBA" id="ARBA00022833"/>
    </source>
</evidence>
<dbReference type="GO" id="GO:0008270">
    <property type="term" value="F:zinc ion binding"/>
    <property type="evidence" value="ECO:0007669"/>
    <property type="project" value="UniProtKB-KW"/>
</dbReference>
<dbReference type="PROSITE" id="PS00518">
    <property type="entry name" value="ZF_RING_1"/>
    <property type="match status" value="1"/>
</dbReference>
<dbReference type="Pfam" id="PF00097">
    <property type="entry name" value="zf-C3HC4"/>
    <property type="match status" value="1"/>
</dbReference>
<evidence type="ECO:0000256" key="5">
    <source>
        <dbReference type="PROSITE-ProRule" id="PRU00723"/>
    </source>
</evidence>
<dbReference type="InterPro" id="IPR013083">
    <property type="entry name" value="Znf_RING/FYVE/PHD"/>
</dbReference>
<evidence type="ECO:0000256" key="3">
    <source>
        <dbReference type="ARBA" id="ARBA00022771"/>
    </source>
</evidence>
<keyword evidence="4 5" id="KW-0862">Zinc</keyword>
<evidence type="ECO:0000313" key="8">
    <source>
        <dbReference type="EMBL" id="CAD8588871.1"/>
    </source>
</evidence>
<dbReference type="SUPFAM" id="SSF57850">
    <property type="entry name" value="RING/U-box"/>
    <property type="match status" value="1"/>
</dbReference>
<dbReference type="InterPro" id="IPR001841">
    <property type="entry name" value="Znf_RING"/>
</dbReference>
<sequence>MHAPRIADRRFGLLNNCDHAFCLSCIRNWREGGVQRGAEASATSNELARACPICRVSSHFITPATSWPRNEEEKLRVTEAYRERLSKIPCRHFDRGDGICPFGTSCFYEHRYASGELETPEIRKSTAADGSLNILTPVRLSDFLTTSRRFR</sequence>
<dbReference type="PROSITE" id="PS50103">
    <property type="entry name" value="ZF_C3H1"/>
    <property type="match status" value="1"/>
</dbReference>
<gene>
    <name evidence="8" type="ORF">OMED0929_LOCUS7189</name>
</gene>
<keyword evidence="3 5" id="KW-0863">Zinc-finger</keyword>
<dbReference type="InterPro" id="IPR017907">
    <property type="entry name" value="Znf_RING_CS"/>
</dbReference>
<reference evidence="8" key="1">
    <citation type="submission" date="2021-01" db="EMBL/GenBank/DDBJ databases">
        <authorList>
            <person name="Corre E."/>
            <person name="Pelletier E."/>
            <person name="Niang G."/>
            <person name="Scheremetjew M."/>
            <person name="Finn R."/>
            <person name="Kale V."/>
            <person name="Holt S."/>
            <person name="Cochrane G."/>
            <person name="Meng A."/>
            <person name="Brown T."/>
            <person name="Cohen L."/>
        </authorList>
    </citation>
    <scope>NUCLEOTIDE SEQUENCE</scope>
    <source>
        <strain evidence="8">Clade-D-RCC2572</strain>
    </source>
</reference>
<evidence type="ECO:0008006" key="9">
    <source>
        <dbReference type="Google" id="ProtNLM"/>
    </source>
</evidence>
<feature type="zinc finger region" description="C3H1-type" evidence="5">
    <location>
        <begin position="84"/>
        <end position="113"/>
    </location>
</feature>
<feature type="domain" description="RING-type" evidence="6">
    <location>
        <begin position="17"/>
        <end position="55"/>
    </location>
</feature>
<dbReference type="PANTHER" id="PTHR11224:SF10">
    <property type="entry name" value="IP09428P-RELATED"/>
    <property type="match status" value="1"/>
</dbReference>
<dbReference type="Gene3D" id="3.30.40.10">
    <property type="entry name" value="Zinc/RING finger domain, C3HC4 (zinc finger)"/>
    <property type="match status" value="1"/>
</dbReference>
<dbReference type="AlphaFoldDB" id="A0A7S0KPX6"/>
<organism evidence="8">
    <name type="scientific">Ostreococcus mediterraneus</name>
    <dbReference type="NCBI Taxonomy" id="1486918"/>
    <lineage>
        <taxon>Eukaryota</taxon>
        <taxon>Viridiplantae</taxon>
        <taxon>Chlorophyta</taxon>
        <taxon>Mamiellophyceae</taxon>
        <taxon>Mamiellales</taxon>
        <taxon>Bathycoccaceae</taxon>
        <taxon>Ostreococcus</taxon>
    </lineage>
</organism>
<protein>
    <recommendedName>
        <fullName evidence="9">RING-type E3 ubiquitin transferase</fullName>
    </recommendedName>
</protein>
<dbReference type="PANTHER" id="PTHR11224">
    <property type="entry name" value="MAKORIN-RELATED"/>
    <property type="match status" value="1"/>
</dbReference>
<feature type="domain" description="C3H1-type" evidence="7">
    <location>
        <begin position="84"/>
        <end position="113"/>
    </location>
</feature>
<name>A0A7S0KPX6_9CHLO</name>
<evidence type="ECO:0000259" key="6">
    <source>
        <dbReference type="PROSITE" id="PS50089"/>
    </source>
</evidence>
<dbReference type="PROSITE" id="PS50089">
    <property type="entry name" value="ZF_RING_2"/>
    <property type="match status" value="1"/>
</dbReference>
<dbReference type="GO" id="GO:0061630">
    <property type="term" value="F:ubiquitin protein ligase activity"/>
    <property type="evidence" value="ECO:0007669"/>
    <property type="project" value="InterPro"/>
</dbReference>
<evidence type="ECO:0000259" key="7">
    <source>
        <dbReference type="PROSITE" id="PS50103"/>
    </source>
</evidence>
<dbReference type="InterPro" id="IPR000571">
    <property type="entry name" value="Znf_CCCH"/>
</dbReference>
<dbReference type="InterPro" id="IPR018957">
    <property type="entry name" value="Znf_C3HC4_RING-type"/>
</dbReference>
<keyword evidence="1" id="KW-0808">Transferase</keyword>
<evidence type="ECO:0000256" key="2">
    <source>
        <dbReference type="ARBA" id="ARBA00022723"/>
    </source>
</evidence>
<proteinExistence type="predicted"/>
<accession>A0A7S0KPX6</accession>
<dbReference type="EMBL" id="HBEW01008530">
    <property type="protein sequence ID" value="CAD8588871.1"/>
    <property type="molecule type" value="Transcribed_RNA"/>
</dbReference>